<dbReference type="AlphaFoldDB" id="A0A0K2VCV2"/>
<organism evidence="2">
    <name type="scientific">Lepeophtheirus salmonis</name>
    <name type="common">Salmon louse</name>
    <name type="synonym">Caligus salmonis</name>
    <dbReference type="NCBI Taxonomy" id="72036"/>
    <lineage>
        <taxon>Eukaryota</taxon>
        <taxon>Metazoa</taxon>
        <taxon>Ecdysozoa</taxon>
        <taxon>Arthropoda</taxon>
        <taxon>Crustacea</taxon>
        <taxon>Multicrustacea</taxon>
        <taxon>Hexanauplia</taxon>
        <taxon>Copepoda</taxon>
        <taxon>Siphonostomatoida</taxon>
        <taxon>Caligidae</taxon>
        <taxon>Lepeophtheirus</taxon>
    </lineage>
</organism>
<dbReference type="InterPro" id="IPR027417">
    <property type="entry name" value="P-loop_NTPase"/>
</dbReference>
<keyword evidence="1" id="KW-0812">Transmembrane</keyword>
<sequence>MKLDVIGAGLPRTGTMSLKEALNILYPEGPCYHMLVFLMEGNSKDTEHWNKAISGKTTKEDWYTFFDKSGYRCAVDYPPSYFYKELFEAYPEAKVVLTVRDVQSWHDSCHSTIFNNHENHTTPWIYYLTGLAQRYHVATRIHNQIVPGFSMSLKSANKCGPEASKAYFDKWIEEVKNNIPEEQLLIFDVRQGWEPLCKFLDRPIPNVPFPRANDRASMKKRISNFRLLGWSFSFGIIGVISGLLYYKSQLIN</sequence>
<keyword evidence="1" id="KW-1133">Transmembrane helix</keyword>
<protein>
    <submittedName>
        <fullName evidence="2">Uncharacterized protein</fullName>
    </submittedName>
</protein>
<dbReference type="SUPFAM" id="SSF52540">
    <property type="entry name" value="P-loop containing nucleoside triphosphate hydrolases"/>
    <property type="match status" value="1"/>
</dbReference>
<evidence type="ECO:0000313" key="2">
    <source>
        <dbReference type="EMBL" id="CDW48150.1"/>
    </source>
</evidence>
<dbReference type="Gene3D" id="3.40.50.300">
    <property type="entry name" value="P-loop containing nucleotide triphosphate hydrolases"/>
    <property type="match status" value="1"/>
</dbReference>
<keyword evidence="1" id="KW-0472">Membrane</keyword>
<reference evidence="2" key="1">
    <citation type="submission" date="2014-05" db="EMBL/GenBank/DDBJ databases">
        <authorList>
            <person name="Chronopoulou M."/>
        </authorList>
    </citation>
    <scope>NUCLEOTIDE SEQUENCE</scope>
    <source>
        <tissue evidence="2">Whole organism</tissue>
    </source>
</reference>
<name>A0A0K2VCV2_LEPSM</name>
<dbReference type="PANTHER" id="PTHR36978">
    <property type="entry name" value="P-LOOP CONTAINING NUCLEOTIDE TRIPHOSPHATE HYDROLASE"/>
    <property type="match status" value="1"/>
</dbReference>
<evidence type="ECO:0000256" key="1">
    <source>
        <dbReference type="SAM" id="Phobius"/>
    </source>
</evidence>
<dbReference type="InterPro" id="IPR040632">
    <property type="entry name" value="Sulfotransfer_4"/>
</dbReference>
<dbReference type="OrthoDB" id="272681at2759"/>
<dbReference type="PANTHER" id="PTHR36978:SF4">
    <property type="entry name" value="P-LOOP CONTAINING NUCLEOSIDE TRIPHOSPHATE HYDROLASE PROTEIN"/>
    <property type="match status" value="1"/>
</dbReference>
<dbReference type="EMBL" id="HACA01030789">
    <property type="protein sequence ID" value="CDW48150.1"/>
    <property type="molecule type" value="Transcribed_RNA"/>
</dbReference>
<accession>A0A0K2VCV2</accession>
<dbReference type="Pfam" id="PF17784">
    <property type="entry name" value="Sulfotransfer_4"/>
    <property type="match status" value="1"/>
</dbReference>
<proteinExistence type="predicted"/>
<feature type="transmembrane region" description="Helical" evidence="1">
    <location>
        <begin position="227"/>
        <end position="246"/>
    </location>
</feature>